<dbReference type="InterPro" id="IPR036383">
    <property type="entry name" value="TSP1_rpt_sf"/>
</dbReference>
<proteinExistence type="predicted"/>
<accession>A0ABM4D3P7</accession>
<evidence type="ECO:0000313" key="4">
    <source>
        <dbReference type="RefSeq" id="XP_065668897.1"/>
    </source>
</evidence>
<sequence>MNGSLFTCLIYVSLCGYCFSYIIGCKKQAGGLILKDLLINDRKTIGAINWYAYNDYIKSLLSRCEEIVAENGYKVYGLQFYGECWGTKSLLSAINSELVASNDCINGKFETCKINDVYCIGKQETTYIFEAEKTHNDFETKVSNWNDWETWTQCSSLCGGGTQERYRTCNGNLENCEGESEEIRDCNEEPCKEVCKVTAKTDYSVLEVIGRTVSYAPFCLMFSKNVATNKYQYSILAKIFSPAVSRVGLFFSAEDTDNFQFIYIHISSELLCYSSGSVIQKISITDNSDQCNRAFQSQKWILIEAKIFNSYVEFVCDGRLLIKQPLNPLLGRTGKGGLLVPNDSVLPQIVFYKNLYVV</sequence>
<dbReference type="Gene3D" id="2.20.100.10">
    <property type="entry name" value="Thrombospondin type-1 (TSP1) repeat"/>
    <property type="match status" value="1"/>
</dbReference>
<organism evidence="3 4">
    <name type="scientific">Hydra vulgaris</name>
    <name type="common">Hydra</name>
    <name type="synonym">Hydra attenuata</name>
    <dbReference type="NCBI Taxonomy" id="6087"/>
    <lineage>
        <taxon>Eukaryota</taxon>
        <taxon>Metazoa</taxon>
        <taxon>Cnidaria</taxon>
        <taxon>Hydrozoa</taxon>
        <taxon>Hydroidolina</taxon>
        <taxon>Anthoathecata</taxon>
        <taxon>Aplanulata</taxon>
        <taxon>Hydridae</taxon>
        <taxon>Hydra</taxon>
    </lineage>
</organism>
<dbReference type="PANTHER" id="PTHR22906:SF21">
    <property type="entry name" value="SEMA DOMAIN-CONTAINING PROTEIN"/>
    <property type="match status" value="1"/>
</dbReference>
<dbReference type="InterPro" id="IPR000884">
    <property type="entry name" value="TSP1_rpt"/>
</dbReference>
<evidence type="ECO:0000313" key="3">
    <source>
        <dbReference type="Proteomes" id="UP001652625"/>
    </source>
</evidence>
<dbReference type="PANTHER" id="PTHR22906">
    <property type="entry name" value="PROPERDIN"/>
    <property type="match status" value="1"/>
</dbReference>
<keyword evidence="1" id="KW-0677">Repeat</keyword>
<keyword evidence="3" id="KW-1185">Reference proteome</keyword>
<dbReference type="PROSITE" id="PS50092">
    <property type="entry name" value="TSP1"/>
    <property type="match status" value="1"/>
</dbReference>
<dbReference type="GeneID" id="105843661"/>
<protein>
    <submittedName>
        <fullName evidence="4">Uncharacterized protein LOC105843661 isoform X2</fullName>
    </submittedName>
</protein>
<reference evidence="4" key="1">
    <citation type="submission" date="2025-08" db="UniProtKB">
        <authorList>
            <consortium name="RefSeq"/>
        </authorList>
    </citation>
    <scope>IDENTIFICATION</scope>
</reference>
<keyword evidence="2" id="KW-1015">Disulfide bond</keyword>
<gene>
    <name evidence="4" type="primary">LOC105843661</name>
</gene>
<dbReference type="SUPFAM" id="SSF82895">
    <property type="entry name" value="TSP-1 type 1 repeat"/>
    <property type="match status" value="1"/>
</dbReference>
<dbReference type="InterPro" id="IPR052065">
    <property type="entry name" value="Compl_asym_regulator"/>
</dbReference>
<name>A0ABM4D3P7_HYDVU</name>
<evidence type="ECO:0000256" key="1">
    <source>
        <dbReference type="ARBA" id="ARBA00022737"/>
    </source>
</evidence>
<dbReference type="Proteomes" id="UP001652625">
    <property type="component" value="Chromosome 12"/>
</dbReference>
<dbReference type="SMART" id="SM00209">
    <property type="entry name" value="TSP1"/>
    <property type="match status" value="1"/>
</dbReference>
<dbReference type="Pfam" id="PF00090">
    <property type="entry name" value="TSP_1"/>
    <property type="match status" value="1"/>
</dbReference>
<dbReference type="RefSeq" id="XP_065668897.1">
    <property type="nucleotide sequence ID" value="XM_065812825.1"/>
</dbReference>
<evidence type="ECO:0000256" key="2">
    <source>
        <dbReference type="ARBA" id="ARBA00023157"/>
    </source>
</evidence>